<keyword evidence="2" id="KW-0540">Nuclease</keyword>
<keyword evidence="1 2" id="KW-0819">tRNA processing</keyword>
<keyword evidence="2" id="KW-0963">Cytoplasm</keyword>
<dbReference type="EMBL" id="DUGC01000080">
    <property type="protein sequence ID" value="HIH10030.1"/>
    <property type="molecule type" value="Genomic_DNA"/>
</dbReference>
<evidence type="ECO:0000313" key="3">
    <source>
        <dbReference type="EMBL" id="HIH10030.1"/>
    </source>
</evidence>
<dbReference type="Pfam" id="PF01900">
    <property type="entry name" value="RNase_P_Rpp14"/>
    <property type="match status" value="1"/>
</dbReference>
<evidence type="ECO:0000256" key="1">
    <source>
        <dbReference type="ARBA" id="ARBA00022694"/>
    </source>
</evidence>
<dbReference type="InterPro" id="IPR038085">
    <property type="entry name" value="Rnp2-like_sf"/>
</dbReference>
<dbReference type="SUPFAM" id="SSF160350">
    <property type="entry name" value="Rnp2-like"/>
    <property type="match status" value="1"/>
</dbReference>
<name>A0A7J4IYW0_9ARCH</name>
<sequence length="113" mass="12541">MAAKKKSLNPIPLSLRGKKRYVKFRLLSPRAFSEKELWESVLATFGSIFGGKGVADQRLWLIKWIPEKSEGIVRCSMEETEGVKAGLLFVDKISGVPVIPLIVKVSGSVKKLK</sequence>
<accession>A0A7J4IYW0</accession>
<keyword evidence="2" id="KW-0255">Endonuclease</keyword>
<dbReference type="Proteomes" id="UP000565078">
    <property type="component" value="Unassembled WGS sequence"/>
</dbReference>
<comment type="subunit">
    <text evidence="2">Consists of a catalytic RNA component and at least 4-5 protein subunits.</text>
</comment>
<dbReference type="HAMAP" id="MF_00755">
    <property type="entry name" value="RNase_P_2"/>
    <property type="match status" value="1"/>
</dbReference>
<reference evidence="4" key="1">
    <citation type="journal article" date="2020" name="bioRxiv">
        <title>A rank-normalized archaeal taxonomy based on genome phylogeny resolves widespread incomplete and uneven classifications.</title>
        <authorList>
            <person name="Rinke C."/>
            <person name="Chuvochina M."/>
            <person name="Mussig A.J."/>
            <person name="Chaumeil P.-A."/>
            <person name="Waite D.W."/>
            <person name="Whitman W.B."/>
            <person name="Parks D.H."/>
            <person name="Hugenholtz P."/>
        </authorList>
    </citation>
    <scope>NUCLEOTIDE SEQUENCE [LARGE SCALE GENOMIC DNA]</scope>
</reference>
<dbReference type="GO" id="GO:0004526">
    <property type="term" value="F:ribonuclease P activity"/>
    <property type="evidence" value="ECO:0007669"/>
    <property type="project" value="UniProtKB-UniRule"/>
</dbReference>
<comment type="caution">
    <text evidence="3">The sequence shown here is derived from an EMBL/GenBank/DDBJ whole genome shotgun (WGS) entry which is preliminary data.</text>
</comment>
<dbReference type="Gene3D" id="3.30.70.3250">
    <property type="entry name" value="Ribonuclease P, Pop5 subunit"/>
    <property type="match status" value="1"/>
</dbReference>
<dbReference type="GO" id="GO:0001682">
    <property type="term" value="P:tRNA 5'-leader removal"/>
    <property type="evidence" value="ECO:0007669"/>
    <property type="project" value="UniProtKB-UniRule"/>
</dbReference>
<protein>
    <recommendedName>
        <fullName evidence="2">Ribonuclease P protein component 2</fullName>
        <shortName evidence="2">RNase P component 2</shortName>
        <ecNumber evidence="2">3.1.26.5</ecNumber>
    </recommendedName>
    <alternativeName>
        <fullName evidence="2">Pop5</fullName>
    </alternativeName>
</protein>
<keyword evidence="2" id="KW-0378">Hydrolase</keyword>
<gene>
    <name evidence="2" type="primary">rnp2</name>
    <name evidence="3" type="ORF">HA254_05180</name>
</gene>
<dbReference type="GO" id="GO:0005737">
    <property type="term" value="C:cytoplasm"/>
    <property type="evidence" value="ECO:0007669"/>
    <property type="project" value="UniProtKB-SubCell"/>
</dbReference>
<dbReference type="AlphaFoldDB" id="A0A7J4IYW0"/>
<comment type="catalytic activity">
    <reaction evidence="2">
        <text>Endonucleolytic cleavage of RNA, removing 5'-extranucleotides from tRNA precursor.</text>
        <dbReference type="EC" id="3.1.26.5"/>
    </reaction>
</comment>
<proteinExistence type="inferred from homology"/>
<dbReference type="GO" id="GO:0030677">
    <property type="term" value="C:ribonuclease P complex"/>
    <property type="evidence" value="ECO:0007669"/>
    <property type="project" value="UniProtKB-UniRule"/>
</dbReference>
<comment type="similarity">
    <text evidence="2">Belongs to the eukaryotic/archaeal RNase P protein component 2 family.</text>
</comment>
<comment type="subcellular location">
    <subcellularLocation>
        <location evidence="2">Cytoplasm</location>
    </subcellularLocation>
</comment>
<evidence type="ECO:0000256" key="2">
    <source>
        <dbReference type="HAMAP-Rule" id="MF_00755"/>
    </source>
</evidence>
<evidence type="ECO:0000313" key="4">
    <source>
        <dbReference type="Proteomes" id="UP000565078"/>
    </source>
</evidence>
<dbReference type="EC" id="3.1.26.5" evidence="2"/>
<dbReference type="InterPro" id="IPR002759">
    <property type="entry name" value="Pop5/Rpp14/Rnp2-like"/>
</dbReference>
<comment type="function">
    <text evidence="2">Part of ribonuclease P, a protein complex that generates mature tRNA molecules by cleaving their 5'-ends.</text>
</comment>
<organism evidence="3 4">
    <name type="scientific">Candidatus Iainarchaeum sp</name>
    <dbReference type="NCBI Taxonomy" id="3101447"/>
    <lineage>
        <taxon>Archaea</taxon>
        <taxon>Candidatus Iainarchaeota</taxon>
        <taxon>Candidatus Iainarchaeia</taxon>
        <taxon>Candidatus Iainarchaeales</taxon>
        <taxon>Candidatus Iainarchaeaceae</taxon>
        <taxon>Candidatus Iainarchaeum</taxon>
    </lineage>
</organism>